<dbReference type="OrthoDB" id="1118393at2"/>
<feature type="domain" description="HTH LytTR-type" evidence="2">
    <location>
        <begin position="197"/>
        <end position="306"/>
    </location>
</feature>
<dbReference type="KEGG" id="smon:AWR27_04540"/>
<evidence type="ECO:0000259" key="2">
    <source>
        <dbReference type="PROSITE" id="PS50930"/>
    </source>
</evidence>
<sequence>MRLSSRVTIFAVMLRSFLNRPLAENFDAKTQVRLALQSGLYVFLFVGLLNGSFRRLGDTAVVGLMSVGCVVMVILANVIIPKLLPVFYDEDRWTVGRHIIHTLLVLFLISVSNQLVLTLLEAGRPSFGQMYLLVTAIGFFPIMLGVFVAEQRRLKRNLAQAQVVNGQLHQRTPQTPVSLPATTPQTQTATQPTPILLISESGKERLTLQPGQLLYVESVGNYVDVHWLNGSQLQKSVLRSTLKEVADKLTGHPQFFRCHRAFLVNLDAVVQTEGNARGYQLTLTGIQTKIPVSRSYLDSFNARFERLA</sequence>
<dbReference type="PANTHER" id="PTHR37299:SF1">
    <property type="entry name" value="STAGE 0 SPORULATION PROTEIN A HOMOLOG"/>
    <property type="match status" value="1"/>
</dbReference>
<feature type="transmembrane region" description="Helical" evidence="1">
    <location>
        <begin position="60"/>
        <end position="80"/>
    </location>
</feature>
<evidence type="ECO:0000256" key="1">
    <source>
        <dbReference type="SAM" id="Phobius"/>
    </source>
</evidence>
<dbReference type="InterPro" id="IPR046947">
    <property type="entry name" value="LytR-like"/>
</dbReference>
<name>A0A1P9WTG1_9BACT</name>
<dbReference type="AlphaFoldDB" id="A0A1P9WTG1"/>
<feature type="transmembrane region" description="Helical" evidence="1">
    <location>
        <begin position="100"/>
        <end position="119"/>
    </location>
</feature>
<dbReference type="Pfam" id="PF04397">
    <property type="entry name" value="LytTR"/>
    <property type="match status" value="1"/>
</dbReference>
<proteinExistence type="predicted"/>
<keyword evidence="1" id="KW-0472">Membrane</keyword>
<dbReference type="EMBL" id="CP014263">
    <property type="protein sequence ID" value="AQG78666.1"/>
    <property type="molecule type" value="Genomic_DNA"/>
</dbReference>
<feature type="transmembrane region" description="Helical" evidence="1">
    <location>
        <begin position="33"/>
        <end position="53"/>
    </location>
</feature>
<organism evidence="3 4">
    <name type="scientific">Spirosoma montaniterrae</name>
    <dbReference type="NCBI Taxonomy" id="1178516"/>
    <lineage>
        <taxon>Bacteria</taxon>
        <taxon>Pseudomonadati</taxon>
        <taxon>Bacteroidota</taxon>
        <taxon>Cytophagia</taxon>
        <taxon>Cytophagales</taxon>
        <taxon>Cytophagaceae</taxon>
        <taxon>Spirosoma</taxon>
    </lineage>
</organism>
<dbReference type="PANTHER" id="PTHR37299">
    <property type="entry name" value="TRANSCRIPTIONAL REGULATOR-RELATED"/>
    <property type="match status" value="1"/>
</dbReference>
<dbReference type="Gene3D" id="2.40.50.1020">
    <property type="entry name" value="LytTr DNA-binding domain"/>
    <property type="match status" value="1"/>
</dbReference>
<feature type="transmembrane region" description="Helical" evidence="1">
    <location>
        <begin position="131"/>
        <end position="149"/>
    </location>
</feature>
<dbReference type="SMART" id="SM00850">
    <property type="entry name" value="LytTR"/>
    <property type="match status" value="1"/>
</dbReference>
<reference evidence="3 4" key="1">
    <citation type="submission" date="2016-01" db="EMBL/GenBank/DDBJ databases">
        <authorList>
            <person name="Oliw E.H."/>
        </authorList>
    </citation>
    <scope>NUCLEOTIDE SEQUENCE [LARGE SCALE GENOMIC DNA]</scope>
    <source>
        <strain evidence="3 4">DY10</strain>
    </source>
</reference>
<keyword evidence="1" id="KW-0812">Transmembrane</keyword>
<dbReference type="InterPro" id="IPR007492">
    <property type="entry name" value="LytTR_DNA-bd_dom"/>
</dbReference>
<accession>A0A1P9WTG1</accession>
<dbReference type="STRING" id="1178516.AWR27_04540"/>
<protein>
    <recommendedName>
        <fullName evidence="2">HTH LytTR-type domain-containing protein</fullName>
    </recommendedName>
</protein>
<evidence type="ECO:0000313" key="4">
    <source>
        <dbReference type="Proteomes" id="UP000187941"/>
    </source>
</evidence>
<gene>
    <name evidence="3" type="ORF">AWR27_04540</name>
</gene>
<dbReference type="GO" id="GO:0000156">
    <property type="term" value="F:phosphorelay response regulator activity"/>
    <property type="evidence" value="ECO:0007669"/>
    <property type="project" value="InterPro"/>
</dbReference>
<evidence type="ECO:0000313" key="3">
    <source>
        <dbReference type="EMBL" id="AQG78666.1"/>
    </source>
</evidence>
<dbReference type="RefSeq" id="WP_077130106.1">
    <property type="nucleotide sequence ID" value="NZ_CP014263.1"/>
</dbReference>
<dbReference type="Proteomes" id="UP000187941">
    <property type="component" value="Chromosome"/>
</dbReference>
<dbReference type="GO" id="GO:0003677">
    <property type="term" value="F:DNA binding"/>
    <property type="evidence" value="ECO:0007669"/>
    <property type="project" value="InterPro"/>
</dbReference>
<dbReference type="PROSITE" id="PS50930">
    <property type="entry name" value="HTH_LYTTR"/>
    <property type="match status" value="1"/>
</dbReference>
<keyword evidence="4" id="KW-1185">Reference proteome</keyword>
<keyword evidence="1" id="KW-1133">Transmembrane helix</keyword>